<dbReference type="GO" id="GO:0000166">
    <property type="term" value="F:nucleotide binding"/>
    <property type="evidence" value="ECO:0007669"/>
    <property type="project" value="InterPro"/>
</dbReference>
<dbReference type="Pfam" id="PF01408">
    <property type="entry name" value="GFO_IDH_MocA"/>
    <property type="match status" value="1"/>
</dbReference>
<proteinExistence type="predicted"/>
<keyword evidence="4" id="KW-1185">Reference proteome</keyword>
<dbReference type="Gene3D" id="3.40.50.720">
    <property type="entry name" value="NAD(P)-binding Rossmann-like Domain"/>
    <property type="match status" value="1"/>
</dbReference>
<evidence type="ECO:0000259" key="1">
    <source>
        <dbReference type="Pfam" id="PF01408"/>
    </source>
</evidence>
<organism evidence="3 4">
    <name type="scientific">Endobacterium cereale</name>
    <dbReference type="NCBI Taxonomy" id="2663029"/>
    <lineage>
        <taxon>Bacteria</taxon>
        <taxon>Pseudomonadati</taxon>
        <taxon>Pseudomonadota</taxon>
        <taxon>Alphaproteobacteria</taxon>
        <taxon>Hyphomicrobiales</taxon>
        <taxon>Rhizobiaceae</taxon>
        <taxon>Endobacterium</taxon>
    </lineage>
</organism>
<dbReference type="InterPro" id="IPR036291">
    <property type="entry name" value="NAD(P)-bd_dom_sf"/>
</dbReference>
<dbReference type="SUPFAM" id="SSF51735">
    <property type="entry name" value="NAD(P)-binding Rossmann-fold domains"/>
    <property type="match status" value="1"/>
</dbReference>
<dbReference type="Pfam" id="PF22725">
    <property type="entry name" value="GFO_IDH_MocA_C3"/>
    <property type="match status" value="1"/>
</dbReference>
<dbReference type="InterPro" id="IPR051317">
    <property type="entry name" value="Gfo/Idh/MocA_oxidoreduct"/>
</dbReference>
<evidence type="ECO:0000313" key="4">
    <source>
        <dbReference type="Proteomes" id="UP000435138"/>
    </source>
</evidence>
<protein>
    <submittedName>
        <fullName evidence="3">Gfo/Idh/MocA family oxidoreductase</fullName>
    </submittedName>
</protein>
<feature type="domain" description="Gfo/Idh/MocA-like oxidoreductase N-terminal" evidence="1">
    <location>
        <begin position="15"/>
        <end position="143"/>
    </location>
</feature>
<dbReference type="Gene3D" id="3.30.360.10">
    <property type="entry name" value="Dihydrodipicolinate Reductase, domain 2"/>
    <property type="match status" value="1"/>
</dbReference>
<dbReference type="SUPFAM" id="SSF55347">
    <property type="entry name" value="Glyceraldehyde-3-phosphate dehydrogenase-like, C-terminal domain"/>
    <property type="match status" value="1"/>
</dbReference>
<dbReference type="PANTHER" id="PTHR43708">
    <property type="entry name" value="CONSERVED EXPRESSED OXIDOREDUCTASE (EUROFUNG)"/>
    <property type="match status" value="1"/>
</dbReference>
<evidence type="ECO:0000313" key="3">
    <source>
        <dbReference type="EMBL" id="MQY48809.1"/>
    </source>
</evidence>
<dbReference type="RefSeq" id="WP_153357919.1">
    <property type="nucleotide sequence ID" value="NZ_JAYKOO010000004.1"/>
</dbReference>
<dbReference type="Proteomes" id="UP000435138">
    <property type="component" value="Unassembled WGS sequence"/>
</dbReference>
<dbReference type="PANTHER" id="PTHR43708:SF3">
    <property type="entry name" value="OXIDOREDUCTASE"/>
    <property type="match status" value="1"/>
</dbReference>
<sequence>MAIEGKQEAARERRIRLGMVGGGSGAFIGAVHRMAARLDDRFDLISGALSSTPEKSAASGRELGLDPARTYGSYKDMAIREARLKDGIEAVSIVTPNHVHFEAAREFLKRGIHVICDKPLTSNLADAKKLKKLADESDALFILTHNYTGYPMVRQAREMIANGDLGKLRVVNVEYAQDWLTEAAEQTGAKQAVWRTDPAQSGAGGSTGDIGTHAYNLASFVTGLTLESLAADLDSFVPGRRLDDNAHVMLRFAEGAKGMLWCSQVAPGNENGLKLRVYGEKGGLEWSQENPNLLWYTPFGEPKRLITRNGAGAGAAAARVSRIPGGHPEGYLEAFATIYSEAALAINAKKNGTKLDKAVIYPTVDDGVKGVAFVEACVASSKKNGAWVKL</sequence>
<comment type="caution">
    <text evidence="3">The sequence shown here is derived from an EMBL/GenBank/DDBJ whole genome shotgun (WGS) entry which is preliminary data.</text>
</comment>
<name>A0A6A8ADH1_9HYPH</name>
<dbReference type="InterPro" id="IPR000683">
    <property type="entry name" value="Gfo/Idh/MocA-like_OxRdtase_N"/>
</dbReference>
<dbReference type="AlphaFoldDB" id="A0A6A8ADH1"/>
<dbReference type="InterPro" id="IPR055170">
    <property type="entry name" value="GFO_IDH_MocA-like_dom"/>
</dbReference>
<feature type="domain" description="GFO/IDH/MocA-like oxidoreductase" evidence="2">
    <location>
        <begin position="153"/>
        <end position="285"/>
    </location>
</feature>
<reference evidence="3 4" key="1">
    <citation type="submission" date="2019-11" db="EMBL/GenBank/DDBJ databases">
        <title>Genome analysis of Rhizobacterium cereale a novel genus and species isolated from maize roots in North Spain.</title>
        <authorList>
            <person name="Menendez E."/>
            <person name="Flores-Felix J.D."/>
            <person name="Ramirez-Bahena M.-H."/>
            <person name="Igual J.M."/>
            <person name="Garcia-Fraile P."/>
            <person name="Peix A."/>
            <person name="Velazquez E."/>
        </authorList>
    </citation>
    <scope>NUCLEOTIDE SEQUENCE [LARGE SCALE GENOMIC DNA]</scope>
    <source>
        <strain evidence="3 4">RZME27</strain>
    </source>
</reference>
<accession>A0A6A8ADH1</accession>
<evidence type="ECO:0000259" key="2">
    <source>
        <dbReference type="Pfam" id="PF22725"/>
    </source>
</evidence>
<gene>
    <name evidence="3" type="ORF">GAO09_22505</name>
</gene>
<dbReference type="EMBL" id="WIXI01000049">
    <property type="protein sequence ID" value="MQY48809.1"/>
    <property type="molecule type" value="Genomic_DNA"/>
</dbReference>